<sequence>MPMRLDSASDMPRREQTKPSIRIQCLGAQNSRQAPVLKYRRGKPDLAPEALKTHAQAPVFDAQAETDLRILLDPPFLEGTIPTLKWYYLIRCTCRIVAKRFAASSFWRRCRGEV</sequence>
<reference evidence="1 2" key="1">
    <citation type="journal article" date="2023" name="Plants (Basel)">
        <title>Bridging the Gap: Combining Genomics and Transcriptomics Approaches to Understand Stylosanthes scabra, an Orphan Legume from the Brazilian Caatinga.</title>
        <authorList>
            <person name="Ferreira-Neto J.R.C."/>
            <person name="da Silva M.D."/>
            <person name="Binneck E."/>
            <person name="de Melo N.F."/>
            <person name="da Silva R.H."/>
            <person name="de Melo A.L.T.M."/>
            <person name="Pandolfi V."/>
            <person name="Bustamante F.O."/>
            <person name="Brasileiro-Vidal A.C."/>
            <person name="Benko-Iseppon A.M."/>
        </authorList>
    </citation>
    <scope>NUCLEOTIDE SEQUENCE [LARGE SCALE GENOMIC DNA]</scope>
    <source>
        <tissue evidence="1">Leaves</tissue>
    </source>
</reference>
<organism evidence="1 2">
    <name type="scientific">Stylosanthes scabra</name>
    <dbReference type="NCBI Taxonomy" id="79078"/>
    <lineage>
        <taxon>Eukaryota</taxon>
        <taxon>Viridiplantae</taxon>
        <taxon>Streptophyta</taxon>
        <taxon>Embryophyta</taxon>
        <taxon>Tracheophyta</taxon>
        <taxon>Spermatophyta</taxon>
        <taxon>Magnoliopsida</taxon>
        <taxon>eudicotyledons</taxon>
        <taxon>Gunneridae</taxon>
        <taxon>Pentapetalae</taxon>
        <taxon>rosids</taxon>
        <taxon>fabids</taxon>
        <taxon>Fabales</taxon>
        <taxon>Fabaceae</taxon>
        <taxon>Papilionoideae</taxon>
        <taxon>50 kb inversion clade</taxon>
        <taxon>dalbergioids sensu lato</taxon>
        <taxon>Dalbergieae</taxon>
        <taxon>Pterocarpus clade</taxon>
        <taxon>Stylosanthes</taxon>
    </lineage>
</organism>
<dbReference type="EMBL" id="JASCZI010181771">
    <property type="protein sequence ID" value="MED6185755.1"/>
    <property type="molecule type" value="Genomic_DNA"/>
</dbReference>
<accession>A0ABU6WL73</accession>
<comment type="caution">
    <text evidence="1">The sequence shown here is derived from an EMBL/GenBank/DDBJ whole genome shotgun (WGS) entry which is preliminary data.</text>
</comment>
<keyword evidence="2" id="KW-1185">Reference proteome</keyword>
<gene>
    <name evidence="1" type="ORF">PIB30_060165</name>
</gene>
<evidence type="ECO:0000313" key="2">
    <source>
        <dbReference type="Proteomes" id="UP001341840"/>
    </source>
</evidence>
<dbReference type="Proteomes" id="UP001341840">
    <property type="component" value="Unassembled WGS sequence"/>
</dbReference>
<protein>
    <submittedName>
        <fullName evidence="1">Uncharacterized protein</fullName>
    </submittedName>
</protein>
<name>A0ABU6WL73_9FABA</name>
<proteinExistence type="predicted"/>
<evidence type="ECO:0000313" key="1">
    <source>
        <dbReference type="EMBL" id="MED6185755.1"/>
    </source>
</evidence>